<comment type="caution">
    <text evidence="4">The sequence shown here is derived from an EMBL/GenBank/DDBJ whole genome shotgun (WGS) entry which is preliminary data.</text>
</comment>
<dbReference type="Gene3D" id="3.30.1660.10">
    <property type="entry name" value="Flavin-binding protein dodecin"/>
    <property type="match status" value="1"/>
</dbReference>
<evidence type="ECO:0000256" key="2">
    <source>
        <dbReference type="SAM" id="SignalP"/>
    </source>
</evidence>
<protein>
    <recommendedName>
        <fullName evidence="3">YdgH/BhsA/McbA-like domain-containing protein</fullName>
    </recommendedName>
</protein>
<gene>
    <name evidence="4" type="ORF">P298_04860</name>
</gene>
<dbReference type="SUPFAM" id="SSF159871">
    <property type="entry name" value="YdgH-like"/>
    <property type="match status" value="1"/>
</dbReference>
<dbReference type="Proteomes" id="UP000868500">
    <property type="component" value="Unassembled WGS sequence"/>
</dbReference>
<evidence type="ECO:0000256" key="1">
    <source>
        <dbReference type="ARBA" id="ARBA00022729"/>
    </source>
</evidence>
<dbReference type="InterPro" id="IPR025543">
    <property type="entry name" value="Dodecin-like"/>
</dbReference>
<dbReference type="Pfam" id="PF07338">
    <property type="entry name" value="YdgH_BhsA-like"/>
    <property type="match status" value="1"/>
</dbReference>
<evidence type="ECO:0000259" key="3">
    <source>
        <dbReference type="Pfam" id="PF07338"/>
    </source>
</evidence>
<feature type="domain" description="YdgH/BhsA/McbA-like" evidence="3">
    <location>
        <begin position="26"/>
        <end position="78"/>
    </location>
</feature>
<organism evidence="4">
    <name type="scientific">Salmonella enterica subsp. arizonae serovar 18:z4,z23:- str. CVM N26626</name>
    <dbReference type="NCBI Taxonomy" id="1395119"/>
    <lineage>
        <taxon>Bacteria</taxon>
        <taxon>Pseudomonadati</taxon>
        <taxon>Pseudomonadota</taxon>
        <taxon>Gammaproteobacteria</taxon>
        <taxon>Enterobacterales</taxon>
        <taxon>Enterobacteriaceae</taxon>
        <taxon>Salmonella</taxon>
    </lineage>
</organism>
<evidence type="ECO:0000313" key="4">
    <source>
        <dbReference type="EMBL" id="OLW04896.1"/>
    </source>
</evidence>
<reference evidence="4" key="1">
    <citation type="submission" date="2013-09" db="EMBL/GenBank/DDBJ databases">
        <title>Salmonella enterica subsp. IIIa serovar 18:z4:z23:-.</title>
        <authorList>
            <person name="Chen Y."/>
            <person name="Li C."/>
            <person name="Mcdermott P."/>
            <person name="Zhao S."/>
        </authorList>
    </citation>
    <scope>NUCLEOTIDE SEQUENCE [LARGE SCALE GENOMIC DNA]</scope>
    <source>
        <strain evidence="4">N26626</strain>
    </source>
</reference>
<dbReference type="InterPro" id="IPR047841">
    <property type="entry name" value="RclB-like"/>
</dbReference>
<accession>A0A3S5YQQ8</accession>
<dbReference type="EMBL" id="AWRC01000002">
    <property type="protein sequence ID" value="OLW04896.1"/>
    <property type="molecule type" value="Genomic_DNA"/>
</dbReference>
<feature type="signal peptide" evidence="2">
    <location>
        <begin position="1"/>
        <end position="19"/>
    </location>
</feature>
<keyword evidence="1 2" id="KW-0732">Signal</keyword>
<proteinExistence type="predicted"/>
<dbReference type="OrthoDB" id="6572357at2"/>
<name>A0A3S5YQQ8_SALER</name>
<feature type="chain" id="PRO_5018756226" description="YdgH/BhsA/McbA-like domain-containing protein" evidence="2">
    <location>
        <begin position="20"/>
        <end position="78"/>
    </location>
</feature>
<dbReference type="InterPro" id="IPR010854">
    <property type="entry name" value="YdgH/BhsA/McbA-like_dom"/>
</dbReference>
<dbReference type="InterPro" id="IPR036275">
    <property type="entry name" value="YdgH-like_sf"/>
</dbReference>
<dbReference type="AlphaFoldDB" id="A0A3S5YQQ8"/>
<dbReference type="NCBIfam" id="NF040474">
    <property type="entry name" value="peri_RclB"/>
    <property type="match status" value="1"/>
</dbReference>
<sequence>MLKITTLIASLLAAPLAFSASTQPLTHVEHISVSAVSATPSMLEDAIARLAKSKHASSWKVTSMRIDNTGYATAILYK</sequence>